<dbReference type="GO" id="GO:0000155">
    <property type="term" value="F:phosphorelay sensor kinase activity"/>
    <property type="evidence" value="ECO:0007669"/>
    <property type="project" value="InterPro"/>
</dbReference>
<accession>A0A239IMB2</accession>
<dbReference type="SUPFAM" id="SSF55874">
    <property type="entry name" value="ATPase domain of HSP90 chaperone/DNA topoisomerase II/histidine kinase"/>
    <property type="match status" value="1"/>
</dbReference>
<gene>
    <name evidence="13" type="ORF">SAMN05216276_102032</name>
</gene>
<dbReference type="InterPro" id="IPR005467">
    <property type="entry name" value="His_kinase_dom"/>
</dbReference>
<dbReference type="PANTHER" id="PTHR45436">
    <property type="entry name" value="SENSOR HISTIDINE KINASE YKOH"/>
    <property type="match status" value="1"/>
</dbReference>
<dbReference type="PROSITE" id="PS50109">
    <property type="entry name" value="HIS_KIN"/>
    <property type="match status" value="1"/>
</dbReference>
<evidence type="ECO:0000313" key="14">
    <source>
        <dbReference type="Proteomes" id="UP000198282"/>
    </source>
</evidence>
<dbReference type="InterPro" id="IPR050428">
    <property type="entry name" value="TCS_sensor_his_kinase"/>
</dbReference>
<dbReference type="PANTHER" id="PTHR45436:SF5">
    <property type="entry name" value="SENSOR HISTIDINE KINASE TRCS"/>
    <property type="match status" value="1"/>
</dbReference>
<dbReference type="InterPro" id="IPR003594">
    <property type="entry name" value="HATPase_dom"/>
</dbReference>
<evidence type="ECO:0000256" key="4">
    <source>
        <dbReference type="ARBA" id="ARBA00022553"/>
    </source>
</evidence>
<sequence>MAASRLPHSIRARVTLTALMIFALVLGTGAVATSLGVRAKLKTDITNSVAEAARKAALSTDKQHVPGGVILPANYVSRIQVVANDGRVLATSPALKGKPAISRAHPVGGDLRVDLMSCMAFSQKDKTCFLTVGLWHSKSSYGDVMVYAQAAAPPLLNGYALEISLAALFTVLLGLLGWGTWRIVGRTLEPVQQISAEMAEITASDLSRRMSVPDTGDEVAQLARTVNGTLGRLEWAMENQRRFASDASHELRTPLAGLRTKLELALADPDMEDATQAMRSALGDAERLQAVMDDLLLLARLDAGVQNAPQPVHLSELVVAEAGRPCKHEVVLDLDPGVVVAGNRLQLCRLLTNLLTNADRHTTSTVWVDVKREGDEAVLEVRDNGLGIPPAERERVFQRFTRLDSARSRDAGGSGLGLPIARDIASAHHGKLYAADSTNGCGARLILRLPLATAAISL</sequence>
<evidence type="ECO:0000256" key="8">
    <source>
        <dbReference type="ARBA" id="ARBA00022989"/>
    </source>
</evidence>
<keyword evidence="6" id="KW-0812">Transmembrane</keyword>
<dbReference type="SMART" id="SM00387">
    <property type="entry name" value="HATPase_c"/>
    <property type="match status" value="1"/>
</dbReference>
<dbReference type="CDD" id="cd00075">
    <property type="entry name" value="HATPase"/>
    <property type="match status" value="1"/>
</dbReference>
<keyword evidence="14" id="KW-1185">Reference proteome</keyword>
<comment type="subcellular location">
    <subcellularLocation>
        <location evidence="2">Cell membrane</location>
    </subcellularLocation>
</comment>
<evidence type="ECO:0000256" key="5">
    <source>
        <dbReference type="ARBA" id="ARBA00022679"/>
    </source>
</evidence>
<evidence type="ECO:0000259" key="11">
    <source>
        <dbReference type="PROSITE" id="PS50109"/>
    </source>
</evidence>
<evidence type="ECO:0000256" key="2">
    <source>
        <dbReference type="ARBA" id="ARBA00004236"/>
    </source>
</evidence>
<dbReference type="InterPro" id="IPR036097">
    <property type="entry name" value="HisK_dim/P_sf"/>
</dbReference>
<dbReference type="AlphaFoldDB" id="A0A239IMB2"/>
<evidence type="ECO:0000256" key="7">
    <source>
        <dbReference type="ARBA" id="ARBA00022777"/>
    </source>
</evidence>
<evidence type="ECO:0000256" key="9">
    <source>
        <dbReference type="ARBA" id="ARBA00023012"/>
    </source>
</evidence>
<evidence type="ECO:0000256" key="1">
    <source>
        <dbReference type="ARBA" id="ARBA00000085"/>
    </source>
</evidence>
<reference evidence="13 14" key="1">
    <citation type="submission" date="2017-06" db="EMBL/GenBank/DDBJ databases">
        <authorList>
            <person name="Kim H.J."/>
            <person name="Triplett B.A."/>
        </authorList>
    </citation>
    <scope>NUCLEOTIDE SEQUENCE [LARGE SCALE GENOMIC DNA]</scope>
    <source>
        <strain evidence="13 14">CGMCC 4.2132</strain>
    </source>
</reference>
<keyword evidence="8" id="KW-1133">Transmembrane helix</keyword>
<dbReference type="Gene3D" id="3.30.565.10">
    <property type="entry name" value="Histidine kinase-like ATPase, C-terminal domain"/>
    <property type="match status" value="1"/>
</dbReference>
<keyword evidence="4" id="KW-0597">Phosphoprotein</keyword>
<dbReference type="Pfam" id="PF02518">
    <property type="entry name" value="HATPase_c"/>
    <property type="match status" value="1"/>
</dbReference>
<evidence type="ECO:0000259" key="12">
    <source>
        <dbReference type="PROSITE" id="PS50885"/>
    </source>
</evidence>
<dbReference type="PROSITE" id="PS50885">
    <property type="entry name" value="HAMP"/>
    <property type="match status" value="1"/>
</dbReference>
<keyword evidence="5" id="KW-0808">Transferase</keyword>
<dbReference type="InterPro" id="IPR003660">
    <property type="entry name" value="HAMP_dom"/>
</dbReference>
<organism evidence="13 14">
    <name type="scientific">Streptosporangium subroseum</name>
    <dbReference type="NCBI Taxonomy" id="106412"/>
    <lineage>
        <taxon>Bacteria</taxon>
        <taxon>Bacillati</taxon>
        <taxon>Actinomycetota</taxon>
        <taxon>Actinomycetes</taxon>
        <taxon>Streptosporangiales</taxon>
        <taxon>Streptosporangiaceae</taxon>
        <taxon>Streptosporangium</taxon>
    </lineage>
</organism>
<evidence type="ECO:0000313" key="13">
    <source>
        <dbReference type="EMBL" id="SNS94896.1"/>
    </source>
</evidence>
<dbReference type="Pfam" id="PF00672">
    <property type="entry name" value="HAMP"/>
    <property type="match status" value="1"/>
</dbReference>
<dbReference type="PRINTS" id="PR00344">
    <property type="entry name" value="BCTRLSENSOR"/>
</dbReference>
<dbReference type="EC" id="2.7.13.3" evidence="3"/>
<dbReference type="EMBL" id="FZOD01000020">
    <property type="protein sequence ID" value="SNS94896.1"/>
    <property type="molecule type" value="Genomic_DNA"/>
</dbReference>
<keyword evidence="7 13" id="KW-0418">Kinase</keyword>
<keyword evidence="9" id="KW-0902">Two-component regulatory system</keyword>
<feature type="domain" description="HAMP" evidence="12">
    <location>
        <begin position="185"/>
        <end position="238"/>
    </location>
</feature>
<dbReference type="SMART" id="SM00304">
    <property type="entry name" value="HAMP"/>
    <property type="match status" value="1"/>
</dbReference>
<dbReference type="CDD" id="cd00082">
    <property type="entry name" value="HisKA"/>
    <property type="match status" value="1"/>
</dbReference>
<evidence type="ECO:0000256" key="6">
    <source>
        <dbReference type="ARBA" id="ARBA00022692"/>
    </source>
</evidence>
<keyword evidence="10" id="KW-0472">Membrane</keyword>
<dbReference type="SUPFAM" id="SSF158472">
    <property type="entry name" value="HAMP domain-like"/>
    <property type="match status" value="1"/>
</dbReference>
<dbReference type="Gene3D" id="1.10.287.130">
    <property type="match status" value="1"/>
</dbReference>
<dbReference type="CDD" id="cd06225">
    <property type="entry name" value="HAMP"/>
    <property type="match status" value="1"/>
</dbReference>
<dbReference type="Proteomes" id="UP000198282">
    <property type="component" value="Unassembled WGS sequence"/>
</dbReference>
<protein>
    <recommendedName>
        <fullName evidence="3">histidine kinase</fullName>
        <ecNumber evidence="3">2.7.13.3</ecNumber>
    </recommendedName>
</protein>
<dbReference type="Pfam" id="PF00512">
    <property type="entry name" value="HisKA"/>
    <property type="match status" value="1"/>
</dbReference>
<dbReference type="SUPFAM" id="SSF47384">
    <property type="entry name" value="Homodimeric domain of signal transducing histidine kinase"/>
    <property type="match status" value="1"/>
</dbReference>
<dbReference type="InterPro" id="IPR036890">
    <property type="entry name" value="HATPase_C_sf"/>
</dbReference>
<name>A0A239IMB2_9ACTN</name>
<feature type="domain" description="Histidine kinase" evidence="11">
    <location>
        <begin position="246"/>
        <end position="453"/>
    </location>
</feature>
<dbReference type="InterPro" id="IPR003661">
    <property type="entry name" value="HisK_dim/P_dom"/>
</dbReference>
<proteinExistence type="predicted"/>
<dbReference type="InterPro" id="IPR004358">
    <property type="entry name" value="Sig_transdc_His_kin-like_C"/>
</dbReference>
<evidence type="ECO:0000256" key="10">
    <source>
        <dbReference type="ARBA" id="ARBA00023136"/>
    </source>
</evidence>
<dbReference type="GO" id="GO:0005886">
    <property type="term" value="C:plasma membrane"/>
    <property type="evidence" value="ECO:0007669"/>
    <property type="project" value="UniProtKB-SubCell"/>
</dbReference>
<evidence type="ECO:0000256" key="3">
    <source>
        <dbReference type="ARBA" id="ARBA00012438"/>
    </source>
</evidence>
<dbReference type="SMART" id="SM00388">
    <property type="entry name" value="HisKA"/>
    <property type="match status" value="1"/>
</dbReference>
<comment type="catalytic activity">
    <reaction evidence="1">
        <text>ATP + protein L-histidine = ADP + protein N-phospho-L-histidine.</text>
        <dbReference type="EC" id="2.7.13.3"/>
    </reaction>
</comment>